<dbReference type="GO" id="GO:0006952">
    <property type="term" value="P:defense response"/>
    <property type="evidence" value="ECO:0007669"/>
    <property type="project" value="UniProtKB-KW"/>
</dbReference>
<dbReference type="SMART" id="SM00380">
    <property type="entry name" value="AP2"/>
    <property type="match status" value="1"/>
</dbReference>
<dbReference type="GO" id="GO:0005634">
    <property type="term" value="C:nucleus"/>
    <property type="evidence" value="ECO:0007669"/>
    <property type="project" value="UniProtKB-SubCell"/>
</dbReference>
<protein>
    <submittedName>
        <fullName evidence="9">AP2/ERF transcription factor</fullName>
    </submittedName>
</protein>
<dbReference type="FunFam" id="3.30.730.10:FF:000001">
    <property type="entry name" value="Ethylene-responsive transcription factor 2"/>
    <property type="match status" value="1"/>
</dbReference>
<evidence type="ECO:0000256" key="2">
    <source>
        <dbReference type="ARBA" id="ARBA00022821"/>
    </source>
</evidence>
<evidence type="ECO:0000256" key="1">
    <source>
        <dbReference type="ARBA" id="ARBA00004123"/>
    </source>
</evidence>
<keyword evidence="2" id="KW-0611">Plant defense</keyword>
<dbReference type="EMBL" id="MN863680">
    <property type="protein sequence ID" value="QNI23878.1"/>
    <property type="molecule type" value="mRNA"/>
</dbReference>
<dbReference type="GO" id="GO:0009873">
    <property type="term" value="P:ethylene-activated signaling pathway"/>
    <property type="evidence" value="ECO:0007669"/>
    <property type="project" value="InterPro"/>
</dbReference>
<dbReference type="GO" id="GO:0003700">
    <property type="term" value="F:DNA-binding transcription factor activity"/>
    <property type="evidence" value="ECO:0007669"/>
    <property type="project" value="InterPro"/>
</dbReference>
<dbReference type="InterPro" id="IPR036955">
    <property type="entry name" value="AP2/ERF_dom_sf"/>
</dbReference>
<evidence type="ECO:0000313" key="9">
    <source>
        <dbReference type="EMBL" id="QNI23878.1"/>
    </source>
</evidence>
<evidence type="ECO:0000256" key="4">
    <source>
        <dbReference type="ARBA" id="ARBA00023125"/>
    </source>
</evidence>
<sequence>MFEQTISESDFSLLESIRQHLLDDSDISAIFPAMNSCNNVPDYCPSSSFNALFLEENCVEMPSNADGLSGMVVKSECKTEVVDQVVARGGHAPQEWRRYRGVRRRPWGKFAAEIRDPAKKGARVWLGTYETAEDAALAYDRAAFKLRGSRALLNFPHLIGSSDSGPVRVTPRRRSPEPSSSSGAPAKSKLSHRVDSASKTKSGFDSPSESDC</sequence>
<dbReference type="AlphaFoldDB" id="A0A7G8AUK9"/>
<dbReference type="InterPro" id="IPR001471">
    <property type="entry name" value="AP2/ERF_dom"/>
</dbReference>
<dbReference type="PROSITE" id="PS51032">
    <property type="entry name" value="AP2_ERF"/>
    <property type="match status" value="1"/>
</dbReference>
<comment type="subcellular location">
    <subcellularLocation>
        <location evidence="1">Nucleus</location>
    </subcellularLocation>
</comment>
<reference evidence="9" key="2">
    <citation type="journal article" date="2020" name="Chin J Nat Med">
        <title>Genome-wide identification and analysis of AP2/ERF transcription factors related to camptothecin biosynthesis in Camptotheca acuminata.</title>
        <authorList>
            <person name="Hu Y.T."/>
            <person name="Xu Z.C."/>
            <person name="Tian Y."/>
            <person name="Gao R.R."/>
            <person name="Ji A.J."/>
            <person name="Pu X.D."/>
            <person name="Wang Y."/>
            <person name="Liu X."/>
            <person name="Song J.Y."/>
        </authorList>
    </citation>
    <scope>NUCLEOTIDE SEQUENCE</scope>
    <source>
        <strain evidence="9">Cac143</strain>
    </source>
</reference>
<proteinExistence type="evidence at transcript level"/>
<keyword evidence="4" id="KW-0238">DNA-binding</keyword>
<feature type="domain" description="AP2/ERF" evidence="8">
    <location>
        <begin position="98"/>
        <end position="156"/>
    </location>
</feature>
<dbReference type="PANTHER" id="PTHR31190:SF407">
    <property type="entry name" value="ETHYLENE-RESPONSIVE TRANSCRIPTION FACTOR 13-LIKE"/>
    <property type="match status" value="1"/>
</dbReference>
<dbReference type="PANTHER" id="PTHR31190">
    <property type="entry name" value="DNA-BINDING DOMAIN"/>
    <property type="match status" value="1"/>
</dbReference>
<organism evidence="9">
    <name type="scientific">Camptotheca acuminata</name>
    <name type="common">Happy tree</name>
    <dbReference type="NCBI Taxonomy" id="16922"/>
    <lineage>
        <taxon>Eukaryota</taxon>
        <taxon>Viridiplantae</taxon>
        <taxon>Streptophyta</taxon>
        <taxon>Embryophyta</taxon>
        <taxon>Tracheophyta</taxon>
        <taxon>Spermatophyta</taxon>
        <taxon>Magnoliopsida</taxon>
        <taxon>eudicotyledons</taxon>
        <taxon>Gunneridae</taxon>
        <taxon>Pentapetalae</taxon>
        <taxon>asterids</taxon>
        <taxon>Cornales</taxon>
        <taxon>Nyssaceae</taxon>
        <taxon>Camptotheca</taxon>
    </lineage>
</organism>
<evidence type="ECO:0000259" key="8">
    <source>
        <dbReference type="PROSITE" id="PS51032"/>
    </source>
</evidence>
<dbReference type="PRINTS" id="PR00367">
    <property type="entry name" value="ETHRSPELEMNT"/>
</dbReference>
<dbReference type="SUPFAM" id="SSF54171">
    <property type="entry name" value="DNA-binding domain"/>
    <property type="match status" value="1"/>
</dbReference>
<reference evidence="9" key="1">
    <citation type="submission" date="2019-12" db="EMBL/GenBank/DDBJ databases">
        <authorList>
            <person name="Hu Y."/>
        </authorList>
    </citation>
    <scope>NUCLEOTIDE SEQUENCE</scope>
    <source>
        <strain evidence="9">Cac143</strain>
    </source>
</reference>
<keyword evidence="6" id="KW-0539">Nucleus</keyword>
<keyword evidence="3" id="KW-0805">Transcription regulation</keyword>
<dbReference type="Gene3D" id="3.30.730.10">
    <property type="entry name" value="AP2/ERF domain"/>
    <property type="match status" value="1"/>
</dbReference>
<keyword evidence="5" id="KW-0804">Transcription</keyword>
<evidence type="ECO:0000256" key="5">
    <source>
        <dbReference type="ARBA" id="ARBA00023163"/>
    </source>
</evidence>
<accession>A0A7G8AUK9</accession>
<evidence type="ECO:0000256" key="7">
    <source>
        <dbReference type="SAM" id="MobiDB-lite"/>
    </source>
</evidence>
<feature type="region of interest" description="Disordered" evidence="7">
    <location>
        <begin position="163"/>
        <end position="212"/>
    </location>
</feature>
<dbReference type="Pfam" id="PF00847">
    <property type="entry name" value="AP2"/>
    <property type="match status" value="1"/>
</dbReference>
<feature type="compositionally biased region" description="Polar residues" evidence="7">
    <location>
        <begin position="199"/>
        <end position="212"/>
    </location>
</feature>
<dbReference type="InterPro" id="IPR044808">
    <property type="entry name" value="ERF_plant"/>
</dbReference>
<dbReference type="InterPro" id="IPR016177">
    <property type="entry name" value="DNA-bd_dom_sf"/>
</dbReference>
<name>A0A7G8AUK9_CAMAC</name>
<evidence type="ECO:0000256" key="6">
    <source>
        <dbReference type="ARBA" id="ARBA00023242"/>
    </source>
</evidence>
<evidence type="ECO:0000256" key="3">
    <source>
        <dbReference type="ARBA" id="ARBA00023015"/>
    </source>
</evidence>
<dbReference type="CDD" id="cd00018">
    <property type="entry name" value="AP2"/>
    <property type="match status" value="1"/>
</dbReference>
<feature type="compositionally biased region" description="Low complexity" evidence="7">
    <location>
        <begin position="177"/>
        <end position="188"/>
    </location>
</feature>
<dbReference type="GO" id="GO:0003677">
    <property type="term" value="F:DNA binding"/>
    <property type="evidence" value="ECO:0007669"/>
    <property type="project" value="UniProtKB-KW"/>
</dbReference>